<evidence type="ECO:0000256" key="1">
    <source>
        <dbReference type="SAM" id="Phobius"/>
    </source>
</evidence>
<accession>Q2ND82</accession>
<evidence type="ECO:0000313" key="2">
    <source>
        <dbReference type="EMBL" id="ABC62359.1"/>
    </source>
</evidence>
<sequence>MDDQEKLARQRFMLLQIIRLGGAAMAMIGAVIISGRWIDSPELGYVLLVLGALEFFIVPNLVAKSWHAPDP</sequence>
<keyword evidence="3" id="KW-1185">Reference proteome</keyword>
<dbReference type="STRING" id="314225.ELI_01335"/>
<dbReference type="eggNOG" id="ENOG5031C9T">
    <property type="taxonomic scope" value="Bacteria"/>
</dbReference>
<gene>
    <name evidence="2" type="ordered locus">ELI_01335</name>
</gene>
<dbReference type="OrthoDB" id="7410112at2"/>
<dbReference type="HOGENOM" id="CLU_2733871_0_0_5"/>
<feature type="transmembrane region" description="Helical" evidence="1">
    <location>
        <begin position="43"/>
        <end position="63"/>
    </location>
</feature>
<keyword evidence="1" id="KW-0812">Transmembrane</keyword>
<dbReference type="RefSeq" id="WP_011413235.1">
    <property type="nucleotide sequence ID" value="NC_007722.1"/>
</dbReference>
<dbReference type="Proteomes" id="UP000008808">
    <property type="component" value="Chromosome"/>
</dbReference>
<keyword evidence="1" id="KW-1133">Transmembrane helix</keyword>
<name>Q2ND82_ERYLH</name>
<dbReference type="EMBL" id="CP000157">
    <property type="protein sequence ID" value="ABC62359.1"/>
    <property type="molecule type" value="Genomic_DNA"/>
</dbReference>
<organism evidence="2 3">
    <name type="scientific">Erythrobacter litoralis (strain HTCC2594)</name>
    <dbReference type="NCBI Taxonomy" id="314225"/>
    <lineage>
        <taxon>Bacteria</taxon>
        <taxon>Pseudomonadati</taxon>
        <taxon>Pseudomonadota</taxon>
        <taxon>Alphaproteobacteria</taxon>
        <taxon>Sphingomonadales</taxon>
        <taxon>Erythrobacteraceae</taxon>
        <taxon>Erythrobacter/Porphyrobacter group</taxon>
        <taxon>Erythrobacter</taxon>
    </lineage>
</organism>
<dbReference type="AlphaFoldDB" id="Q2ND82"/>
<reference evidence="3" key="1">
    <citation type="journal article" date="2009" name="J. Bacteriol.">
        <title>Complete genome sequence of Erythrobacter litoralis HTCC2594.</title>
        <authorList>
            <person name="Oh H.M."/>
            <person name="Giovannoni S.J."/>
            <person name="Ferriera S."/>
            <person name="Johnson J."/>
            <person name="Cho J.C."/>
        </authorList>
    </citation>
    <scope>NUCLEOTIDE SEQUENCE [LARGE SCALE GENOMIC DNA]</scope>
    <source>
        <strain evidence="3">HTCC2594</strain>
    </source>
</reference>
<evidence type="ECO:0000313" key="3">
    <source>
        <dbReference type="Proteomes" id="UP000008808"/>
    </source>
</evidence>
<protein>
    <submittedName>
        <fullName evidence="2">Uncharacterized protein</fullName>
    </submittedName>
</protein>
<keyword evidence="1" id="KW-0472">Membrane</keyword>
<feature type="transmembrane region" description="Helical" evidence="1">
    <location>
        <begin position="12"/>
        <end position="37"/>
    </location>
</feature>
<proteinExistence type="predicted"/>
<dbReference type="KEGG" id="eli:ELI_01335"/>